<sequence length="433" mass="49293">MLKKSDPAAFDKEVSSVIMNERKAVIPYVDRIVSYIDKQRPVFVTIDNVDQIENDQRQNEIFAEAQAFSQKHKVNIIIALRDTTYRKYRTSPTFDAFELEAVYIDAPSVIPVLSRRFAYARKMLENQKAELQLESGARFKVEDIGAFFEIAAQSLLSVDGAELLDTLAGGNIRRGLSLAREFLASGHVTADLALQKYLTDRAWRFPPHEVFKGAVLGGRKFFREEDSLLPNMYCAKIGIPSLQLLRVSITDFLVHLAQSSNFDGLIVEELQGTLHQVGIAQREVDFALKTLLDSSILRTLDGEPLNQSSRLIPTRLAGFLVQDLMGRFNYTEMCALDAHIYDNDLWGEIRDLTYRVQMEPGRAAKLQIRIQRVNAFLTYLEEVEERWLIEAKRRNLGQGWLNAPIKNRLRPLVHADCERALASANFQQSKAKR</sequence>
<gene>
    <name evidence="1" type="ORF">C6571_06415</name>
</gene>
<protein>
    <recommendedName>
        <fullName evidence="3">KAP NTPase domain-containing protein</fullName>
    </recommendedName>
</protein>
<dbReference type="EMBL" id="CP027669">
    <property type="protein sequence ID" value="AVO40971.1"/>
    <property type="molecule type" value="Genomic_DNA"/>
</dbReference>
<reference evidence="1 2" key="1">
    <citation type="submission" date="2018-03" db="EMBL/GenBank/DDBJ databases">
        <title>Genome sequencing of Simplicispira sp.</title>
        <authorList>
            <person name="Kim S.-J."/>
            <person name="Heo J."/>
            <person name="Kwon S.-W."/>
        </authorList>
    </citation>
    <scope>NUCLEOTIDE SEQUENCE [LARGE SCALE GENOMIC DNA]</scope>
    <source>
        <strain evidence="1 2">SC1-8</strain>
    </source>
</reference>
<keyword evidence="2" id="KW-1185">Reference proteome</keyword>
<evidence type="ECO:0008006" key="3">
    <source>
        <dbReference type="Google" id="ProtNLM"/>
    </source>
</evidence>
<accession>A0A2S0MZ46</accession>
<organism evidence="1 2">
    <name type="scientific">Simplicispira suum</name>
    <dbReference type="NCBI Taxonomy" id="2109915"/>
    <lineage>
        <taxon>Bacteria</taxon>
        <taxon>Pseudomonadati</taxon>
        <taxon>Pseudomonadota</taxon>
        <taxon>Betaproteobacteria</taxon>
        <taxon>Burkholderiales</taxon>
        <taxon>Comamonadaceae</taxon>
        <taxon>Simplicispira</taxon>
    </lineage>
</organism>
<dbReference type="AlphaFoldDB" id="A0A2S0MZ46"/>
<dbReference type="KEGG" id="simp:C6571_06415"/>
<evidence type="ECO:0000313" key="1">
    <source>
        <dbReference type="EMBL" id="AVO40971.1"/>
    </source>
</evidence>
<dbReference type="Proteomes" id="UP000239326">
    <property type="component" value="Chromosome"/>
</dbReference>
<name>A0A2S0MZ46_9BURK</name>
<evidence type="ECO:0000313" key="2">
    <source>
        <dbReference type="Proteomes" id="UP000239326"/>
    </source>
</evidence>
<proteinExistence type="predicted"/>